<feature type="non-terminal residue" evidence="1">
    <location>
        <position position="104"/>
    </location>
</feature>
<dbReference type="Pfam" id="PF13245">
    <property type="entry name" value="AAA_19"/>
    <property type="match status" value="1"/>
</dbReference>
<dbReference type="AlphaFoldDB" id="A0AA38NXD3"/>
<name>A0AA38NXD3_9AGAR</name>
<comment type="caution">
    <text evidence="1">The sequence shown here is derived from an EMBL/GenBank/DDBJ whole genome shotgun (WGS) entry which is preliminary data.</text>
</comment>
<evidence type="ECO:0000313" key="1">
    <source>
        <dbReference type="EMBL" id="KAJ3832213.1"/>
    </source>
</evidence>
<proteinExistence type="predicted"/>
<protein>
    <recommendedName>
        <fullName evidence="3">ATP-dependent DNA helicase</fullName>
    </recommendedName>
</protein>
<dbReference type="Proteomes" id="UP001163846">
    <property type="component" value="Unassembled WGS sequence"/>
</dbReference>
<gene>
    <name evidence="1" type="ORF">F5878DRAFT_495075</name>
</gene>
<reference evidence="1" key="1">
    <citation type="submission" date="2022-08" db="EMBL/GenBank/DDBJ databases">
        <authorList>
            <consortium name="DOE Joint Genome Institute"/>
            <person name="Min B."/>
            <person name="Riley R."/>
            <person name="Sierra-Patev S."/>
            <person name="Naranjo-Ortiz M."/>
            <person name="Looney B."/>
            <person name="Konkel Z."/>
            <person name="Slot J.C."/>
            <person name="Sakamoto Y."/>
            <person name="Steenwyk J.L."/>
            <person name="Rokas A."/>
            <person name="Carro J."/>
            <person name="Camarero S."/>
            <person name="Ferreira P."/>
            <person name="Molpeceres G."/>
            <person name="Ruiz-Duenas F.J."/>
            <person name="Serrano A."/>
            <person name="Henrissat B."/>
            <person name="Drula E."/>
            <person name="Hughes K.W."/>
            <person name="Mata J.L."/>
            <person name="Ishikawa N.K."/>
            <person name="Vargas-Isla R."/>
            <person name="Ushijima S."/>
            <person name="Smith C.A."/>
            <person name="Ahrendt S."/>
            <person name="Andreopoulos W."/>
            <person name="He G."/>
            <person name="Labutti K."/>
            <person name="Lipzen A."/>
            <person name="Ng V."/>
            <person name="Sandor L."/>
            <person name="Barry K."/>
            <person name="Martinez A.T."/>
            <person name="Xiao Y."/>
            <person name="Gibbons J.G."/>
            <person name="Terashima K."/>
            <person name="Hibbett D.S."/>
            <person name="Grigoriev I.V."/>
        </authorList>
    </citation>
    <scope>NUCLEOTIDE SEQUENCE</scope>
    <source>
        <strain evidence="1">TFB9207</strain>
    </source>
</reference>
<keyword evidence="2" id="KW-1185">Reference proteome</keyword>
<sequence length="104" mass="11562">MHKISQDFTLNEQQQHAYHIIASSLLNRDVFHLPHWKNKPPLRMLLSGPGGTGKSHVVHAVRELMSHFGLQHTIRFMAPTGSAAKLINGTTVHAGLGIKIRKSN</sequence>
<accession>A0AA38NXD3</accession>
<evidence type="ECO:0008006" key="3">
    <source>
        <dbReference type="Google" id="ProtNLM"/>
    </source>
</evidence>
<dbReference type="SUPFAM" id="SSF52540">
    <property type="entry name" value="P-loop containing nucleoside triphosphate hydrolases"/>
    <property type="match status" value="1"/>
</dbReference>
<dbReference type="InterPro" id="IPR027417">
    <property type="entry name" value="P-loop_NTPase"/>
</dbReference>
<dbReference type="Gene3D" id="3.40.50.300">
    <property type="entry name" value="P-loop containing nucleotide triphosphate hydrolases"/>
    <property type="match status" value="1"/>
</dbReference>
<evidence type="ECO:0000313" key="2">
    <source>
        <dbReference type="Proteomes" id="UP001163846"/>
    </source>
</evidence>
<organism evidence="1 2">
    <name type="scientific">Lentinula raphanica</name>
    <dbReference type="NCBI Taxonomy" id="153919"/>
    <lineage>
        <taxon>Eukaryota</taxon>
        <taxon>Fungi</taxon>
        <taxon>Dikarya</taxon>
        <taxon>Basidiomycota</taxon>
        <taxon>Agaricomycotina</taxon>
        <taxon>Agaricomycetes</taxon>
        <taxon>Agaricomycetidae</taxon>
        <taxon>Agaricales</taxon>
        <taxon>Marasmiineae</taxon>
        <taxon>Omphalotaceae</taxon>
        <taxon>Lentinula</taxon>
    </lineage>
</organism>
<dbReference type="EMBL" id="MU807039">
    <property type="protein sequence ID" value="KAJ3832213.1"/>
    <property type="molecule type" value="Genomic_DNA"/>
</dbReference>